<dbReference type="Proteomes" id="UP000215214">
    <property type="component" value="Chromosome TJEJU"/>
</dbReference>
<protein>
    <recommendedName>
        <fullName evidence="2">2TM domain-containing protein</fullName>
    </recommendedName>
</protein>
<keyword evidence="1" id="KW-0472">Membrane</keyword>
<proteinExistence type="predicted"/>
<evidence type="ECO:0000256" key="1">
    <source>
        <dbReference type="SAM" id="Phobius"/>
    </source>
</evidence>
<keyword evidence="1" id="KW-0812">Transmembrane</keyword>
<dbReference type="EMBL" id="LT899436">
    <property type="protein sequence ID" value="SNR15591.1"/>
    <property type="molecule type" value="Genomic_DNA"/>
</dbReference>
<feature type="transmembrane region" description="Helical" evidence="1">
    <location>
        <begin position="67"/>
        <end position="88"/>
    </location>
</feature>
<name>A0A238U8T0_9FLAO</name>
<accession>A0A238U8T0</accession>
<reference evidence="3 4" key="1">
    <citation type="submission" date="2017-07" db="EMBL/GenBank/DDBJ databases">
        <authorList>
            <person name="Sun Z.S."/>
            <person name="Albrecht U."/>
            <person name="Echele G."/>
            <person name="Lee C.C."/>
        </authorList>
    </citation>
    <scope>NUCLEOTIDE SEQUENCE [LARGE SCALE GENOMIC DNA]</scope>
    <source>
        <strain evidence="4">type strain: KCTC 22618</strain>
    </source>
</reference>
<dbReference type="Pfam" id="PF13239">
    <property type="entry name" value="2TM"/>
    <property type="match status" value="1"/>
</dbReference>
<sequence>MEQDFLQEQRYLKAKKKVKDIKGFYAHFVVYILVNLFLSCIIIVGLMSDEGDSFEEAISNFGVYSTWLFWGIGVFFHWLGVFGFGNLLSKEWEDRKIKEFMEKDKNRSQKMLNK</sequence>
<dbReference type="KEGG" id="tje:TJEJU_1885"/>
<evidence type="ECO:0000259" key="2">
    <source>
        <dbReference type="Pfam" id="PF13239"/>
    </source>
</evidence>
<dbReference type="InterPro" id="IPR025698">
    <property type="entry name" value="2TM_dom"/>
</dbReference>
<keyword evidence="1" id="KW-1133">Transmembrane helix</keyword>
<evidence type="ECO:0000313" key="4">
    <source>
        <dbReference type="Proteomes" id="UP000215214"/>
    </source>
</evidence>
<organism evidence="3 4">
    <name type="scientific">Tenacibaculum jejuense</name>
    <dbReference type="NCBI Taxonomy" id="584609"/>
    <lineage>
        <taxon>Bacteria</taxon>
        <taxon>Pseudomonadati</taxon>
        <taxon>Bacteroidota</taxon>
        <taxon>Flavobacteriia</taxon>
        <taxon>Flavobacteriales</taxon>
        <taxon>Flavobacteriaceae</taxon>
        <taxon>Tenacibaculum</taxon>
    </lineage>
</organism>
<dbReference type="OrthoDB" id="8965954at2"/>
<keyword evidence="4" id="KW-1185">Reference proteome</keyword>
<dbReference type="RefSeq" id="WP_095071475.1">
    <property type="nucleotide sequence ID" value="NZ_LT899436.1"/>
</dbReference>
<feature type="transmembrane region" description="Helical" evidence="1">
    <location>
        <begin position="24"/>
        <end position="47"/>
    </location>
</feature>
<gene>
    <name evidence="3" type="ORF">TJEJU_1885</name>
</gene>
<dbReference type="AlphaFoldDB" id="A0A238U8T0"/>
<evidence type="ECO:0000313" key="3">
    <source>
        <dbReference type="EMBL" id="SNR15591.1"/>
    </source>
</evidence>
<feature type="domain" description="2TM" evidence="2">
    <location>
        <begin position="13"/>
        <end position="102"/>
    </location>
</feature>